<dbReference type="AlphaFoldDB" id="A0A1H6BNL9"/>
<dbReference type="EMBL" id="FNVG01000024">
    <property type="protein sequence ID" value="SEG62309.1"/>
    <property type="molecule type" value="Genomic_DNA"/>
</dbReference>
<accession>A0A1H6BNL9</accession>
<evidence type="ECO:0000313" key="2">
    <source>
        <dbReference type="EMBL" id="SEG62309.1"/>
    </source>
</evidence>
<gene>
    <name evidence="2" type="ORF">SAMN04488244_12416</name>
</gene>
<dbReference type="OrthoDB" id="5816855at2"/>
<protein>
    <submittedName>
        <fullName evidence="2">Uncharacterized protein</fullName>
    </submittedName>
</protein>
<keyword evidence="3" id="KW-1185">Reference proteome</keyword>
<proteinExistence type="predicted"/>
<name>A0A1H6BNL9_9VIBR</name>
<sequence>MGKFTDKDIEYYGETDGVHKWETSNGYPYYWHPDWLHVAEDEMGLHPKQPLEVGNSEEATKEHAAGAIVKHMNEWMKSKLDKHPEIEDEAVESEHKLKGHDD</sequence>
<feature type="compositionally biased region" description="Basic and acidic residues" evidence="1">
    <location>
        <begin position="92"/>
        <end position="102"/>
    </location>
</feature>
<organism evidence="2 3">
    <name type="scientific">Vibrio hangzhouensis</name>
    <dbReference type="NCBI Taxonomy" id="462991"/>
    <lineage>
        <taxon>Bacteria</taxon>
        <taxon>Pseudomonadati</taxon>
        <taxon>Pseudomonadota</taxon>
        <taxon>Gammaproteobacteria</taxon>
        <taxon>Vibrionales</taxon>
        <taxon>Vibrionaceae</taxon>
        <taxon>Vibrio</taxon>
    </lineage>
</organism>
<evidence type="ECO:0000256" key="1">
    <source>
        <dbReference type="SAM" id="MobiDB-lite"/>
    </source>
</evidence>
<evidence type="ECO:0000313" key="3">
    <source>
        <dbReference type="Proteomes" id="UP000236721"/>
    </source>
</evidence>
<dbReference type="Proteomes" id="UP000236721">
    <property type="component" value="Unassembled WGS sequence"/>
</dbReference>
<feature type="region of interest" description="Disordered" evidence="1">
    <location>
        <begin position="79"/>
        <end position="102"/>
    </location>
</feature>
<reference evidence="3" key="1">
    <citation type="submission" date="2016-10" db="EMBL/GenBank/DDBJ databases">
        <authorList>
            <person name="Varghese N."/>
            <person name="Submissions S."/>
        </authorList>
    </citation>
    <scope>NUCLEOTIDE SEQUENCE [LARGE SCALE GENOMIC DNA]</scope>
    <source>
        <strain evidence="3">CGMCC 1.7062</strain>
    </source>
</reference>
<dbReference type="RefSeq" id="WP_103881896.1">
    <property type="nucleotide sequence ID" value="NZ_FNVG01000024.1"/>
</dbReference>